<dbReference type="SUPFAM" id="SSF52058">
    <property type="entry name" value="L domain-like"/>
    <property type="match status" value="1"/>
</dbReference>
<keyword evidence="1" id="KW-0433">Leucine-rich repeat</keyword>
<dbReference type="OrthoDB" id="7741064at2759"/>
<dbReference type="Pfam" id="PF13855">
    <property type="entry name" value="LRR_8"/>
    <property type="match status" value="1"/>
</dbReference>
<evidence type="ECO:0000313" key="5">
    <source>
        <dbReference type="Proteomes" id="UP000030765"/>
    </source>
</evidence>
<organism evidence="3">
    <name type="scientific">Anopheles sinensis</name>
    <name type="common">Mosquito</name>
    <dbReference type="NCBI Taxonomy" id="74873"/>
    <lineage>
        <taxon>Eukaryota</taxon>
        <taxon>Metazoa</taxon>
        <taxon>Ecdysozoa</taxon>
        <taxon>Arthropoda</taxon>
        <taxon>Hexapoda</taxon>
        <taxon>Insecta</taxon>
        <taxon>Pterygota</taxon>
        <taxon>Neoptera</taxon>
        <taxon>Endopterygota</taxon>
        <taxon>Diptera</taxon>
        <taxon>Nematocera</taxon>
        <taxon>Culicoidea</taxon>
        <taxon>Culicidae</taxon>
        <taxon>Anophelinae</taxon>
        <taxon>Anopheles</taxon>
    </lineage>
</organism>
<dbReference type="PROSITE" id="PS51450">
    <property type="entry name" value="LRR"/>
    <property type="match status" value="1"/>
</dbReference>
<protein>
    <submittedName>
        <fullName evidence="3">AGAP007442-PA-like protein</fullName>
    </submittedName>
</protein>
<evidence type="ECO:0000256" key="1">
    <source>
        <dbReference type="ARBA" id="ARBA00022614"/>
    </source>
</evidence>
<dbReference type="Proteomes" id="UP000030765">
    <property type="component" value="Unassembled WGS sequence"/>
</dbReference>
<dbReference type="EMBL" id="KE525352">
    <property type="protein sequence ID" value="KFB51669.1"/>
    <property type="molecule type" value="Genomic_DNA"/>
</dbReference>
<dbReference type="Gene3D" id="3.80.10.10">
    <property type="entry name" value="Ribonuclease Inhibitor"/>
    <property type="match status" value="2"/>
</dbReference>
<accession>A0A084WN75</accession>
<gene>
    <name evidence="3" type="ORF">ZHAS_00019752</name>
</gene>
<keyword evidence="2" id="KW-0677">Repeat</keyword>
<dbReference type="EMBL" id="ATLV01024572">
    <property type="status" value="NOT_ANNOTATED_CDS"/>
    <property type="molecule type" value="Genomic_DNA"/>
</dbReference>
<dbReference type="VEuPathDB" id="VectorBase:ASIS016700"/>
<dbReference type="InterPro" id="IPR050333">
    <property type="entry name" value="SLRP"/>
</dbReference>
<dbReference type="VEuPathDB" id="VectorBase:ASIC019752"/>
<keyword evidence="5" id="KW-1185">Reference proteome</keyword>
<evidence type="ECO:0000313" key="4">
    <source>
        <dbReference type="EnsemblMetazoa" id="ASIC019752-PA"/>
    </source>
</evidence>
<reference evidence="3 5" key="1">
    <citation type="journal article" date="2014" name="BMC Genomics">
        <title>Genome sequence of Anopheles sinensis provides insight into genetics basis of mosquito competence for malaria parasites.</title>
        <authorList>
            <person name="Zhou D."/>
            <person name="Zhang D."/>
            <person name="Ding G."/>
            <person name="Shi L."/>
            <person name="Hou Q."/>
            <person name="Ye Y."/>
            <person name="Xu Y."/>
            <person name="Zhou H."/>
            <person name="Xiong C."/>
            <person name="Li S."/>
            <person name="Yu J."/>
            <person name="Hong S."/>
            <person name="Yu X."/>
            <person name="Zou P."/>
            <person name="Chen C."/>
            <person name="Chang X."/>
            <person name="Wang W."/>
            <person name="Lv Y."/>
            <person name="Sun Y."/>
            <person name="Ma L."/>
            <person name="Shen B."/>
            <person name="Zhu C."/>
        </authorList>
    </citation>
    <scope>NUCLEOTIDE SEQUENCE [LARGE SCALE GENOMIC DNA]</scope>
</reference>
<dbReference type="PANTHER" id="PTHR45712:SF22">
    <property type="entry name" value="INSULIN-LIKE GROWTH FACTOR-BINDING PROTEIN COMPLEX ACID LABILE SUBUNIT"/>
    <property type="match status" value="1"/>
</dbReference>
<dbReference type="InterPro" id="IPR001611">
    <property type="entry name" value="Leu-rich_rpt"/>
</dbReference>
<dbReference type="InterPro" id="IPR003591">
    <property type="entry name" value="Leu-rich_rpt_typical-subtyp"/>
</dbReference>
<reference evidence="4" key="2">
    <citation type="submission" date="2020-05" db="UniProtKB">
        <authorList>
            <consortium name="EnsemblMetazoa"/>
        </authorList>
    </citation>
    <scope>IDENTIFICATION</scope>
</reference>
<dbReference type="STRING" id="74873.A0A084WN75"/>
<dbReference type="AlphaFoldDB" id="A0A084WN75"/>
<dbReference type="InterPro" id="IPR032675">
    <property type="entry name" value="LRR_dom_sf"/>
</dbReference>
<evidence type="ECO:0000256" key="2">
    <source>
        <dbReference type="ARBA" id="ARBA00022737"/>
    </source>
</evidence>
<name>A0A084WN75_ANOSI</name>
<proteinExistence type="predicted"/>
<sequence length="308" mass="34902">MVRLPDSFLNLRAIRTLRVHEGVLQTISLDPLANSSNLTVLMLGLNRVKQLIVSDNPDLVLPVKDFSLADNQLEYIDGAFFNPLKYLIYLSLEGNRIQRIGGPIVSFPRLTTCHLGNNQMTYLNVSNWRAPKLQNVFLDNNNMTQLPIGLGRLPNLTGLQMSNNKLSIIDLRRLEGYPQLQTIDVSSNLLRAVRVSQQGKVTLPLVELVNLAQNQISQIDFTRWNMPMLRSLTLAFNRLERLPDLFKLFPKLGRTVAFRNPFRCNSLRQLESYLAENRLTVDTNAFGQSCITNSSFKVSTGRVICCIE</sequence>
<dbReference type="GO" id="GO:0005615">
    <property type="term" value="C:extracellular space"/>
    <property type="evidence" value="ECO:0007669"/>
    <property type="project" value="TreeGrafter"/>
</dbReference>
<dbReference type="EnsemblMetazoa" id="ASIC019752-RA">
    <property type="protein sequence ID" value="ASIC019752-PA"/>
    <property type="gene ID" value="ASIC019752"/>
</dbReference>
<dbReference type="PANTHER" id="PTHR45712">
    <property type="entry name" value="AGAP008170-PA"/>
    <property type="match status" value="1"/>
</dbReference>
<evidence type="ECO:0000313" key="3">
    <source>
        <dbReference type="EMBL" id="KFB51669.1"/>
    </source>
</evidence>
<dbReference type="SMART" id="SM00369">
    <property type="entry name" value="LRR_TYP"/>
    <property type="match status" value="2"/>
</dbReference>